<name>A0AA96G8V2_9BACT</name>
<dbReference type="EMBL" id="CP116967">
    <property type="protein sequence ID" value="WNM56542.1"/>
    <property type="molecule type" value="Genomic_DNA"/>
</dbReference>
<accession>A0AA96G8V2</accession>
<evidence type="ECO:0000256" key="1">
    <source>
        <dbReference type="SAM" id="SignalP"/>
    </source>
</evidence>
<dbReference type="Proteomes" id="UP001302719">
    <property type="component" value="Chromosome"/>
</dbReference>
<organism evidence="2 3">
    <name type="scientific">Candidatus Nitrospira allomarina</name>
    <dbReference type="NCBI Taxonomy" id="3020900"/>
    <lineage>
        <taxon>Bacteria</taxon>
        <taxon>Pseudomonadati</taxon>
        <taxon>Nitrospirota</taxon>
        <taxon>Nitrospiria</taxon>
        <taxon>Nitrospirales</taxon>
        <taxon>Nitrospiraceae</taxon>
        <taxon>Nitrospira</taxon>
    </lineage>
</organism>
<proteinExistence type="predicted"/>
<dbReference type="AlphaFoldDB" id="A0AA96G8V2"/>
<evidence type="ECO:0000313" key="3">
    <source>
        <dbReference type="Proteomes" id="UP001302719"/>
    </source>
</evidence>
<sequence>MRKFKKAWHHFVSMIVTFSLAQMPLQALAITYNVNRVIDGKGTVSGFIETDGTIGPLLVANFIDWNLRVNDGSHIFNLLGPKSGANSTIIVTGNTTRASTQDIQFDCSGDQARIQIINPSATSPENGWALVGNFGGLVHDKFEEMCFLCSSSDRVAVTEHRSGIIKFPTLTNRIP</sequence>
<dbReference type="RefSeq" id="WP_312640134.1">
    <property type="nucleotide sequence ID" value="NZ_CP116967.1"/>
</dbReference>
<reference evidence="2 3" key="1">
    <citation type="submission" date="2023-01" db="EMBL/GenBank/DDBJ databases">
        <title>Cultivation and genomic characterization of new, ubiquitous marine nitrite-oxidizing bacteria from the Nitrospirales.</title>
        <authorList>
            <person name="Mueller A.J."/>
            <person name="Daebeler A."/>
            <person name="Herbold C.W."/>
            <person name="Kirkegaard R.H."/>
            <person name="Daims H."/>
        </authorList>
    </citation>
    <scope>NUCLEOTIDE SEQUENCE [LARGE SCALE GENOMIC DNA]</scope>
    <source>
        <strain evidence="2 3">VA</strain>
    </source>
</reference>
<keyword evidence="3" id="KW-1185">Reference proteome</keyword>
<feature type="chain" id="PRO_5041642838" evidence="1">
    <location>
        <begin position="22"/>
        <end position="175"/>
    </location>
</feature>
<feature type="signal peptide" evidence="1">
    <location>
        <begin position="1"/>
        <end position="21"/>
    </location>
</feature>
<evidence type="ECO:0000313" key="2">
    <source>
        <dbReference type="EMBL" id="WNM56542.1"/>
    </source>
</evidence>
<protein>
    <submittedName>
        <fullName evidence="2">Uncharacterized protein</fullName>
    </submittedName>
</protein>
<dbReference type="KEGG" id="nall:PP769_11165"/>
<gene>
    <name evidence="2" type="ORF">PP769_11165</name>
</gene>
<keyword evidence="1" id="KW-0732">Signal</keyword>